<evidence type="ECO:0000259" key="18">
    <source>
        <dbReference type="PROSITE" id="PS50892"/>
    </source>
</evidence>
<dbReference type="SUPFAM" id="SSF64356">
    <property type="entry name" value="SNARE-like"/>
    <property type="match status" value="1"/>
</dbReference>
<dbReference type="InterPro" id="IPR001388">
    <property type="entry name" value="Synaptobrevin-like"/>
</dbReference>
<dbReference type="CDD" id="cd15868">
    <property type="entry name" value="R-SNARE_VAMP8"/>
    <property type="match status" value="1"/>
</dbReference>
<dbReference type="Gene3D" id="1.20.5.110">
    <property type="match status" value="1"/>
</dbReference>
<dbReference type="GO" id="GO:0006887">
    <property type="term" value="P:exocytosis"/>
    <property type="evidence" value="ECO:0007669"/>
    <property type="project" value="TreeGrafter"/>
</dbReference>
<comment type="similarity">
    <text evidence="2">Belongs to the synaptobrevin family.</text>
</comment>
<dbReference type="GO" id="GO:0005765">
    <property type="term" value="C:lysosomal membrane"/>
    <property type="evidence" value="ECO:0007669"/>
    <property type="project" value="UniProtKB-SubCell"/>
</dbReference>
<dbReference type="PRINTS" id="PR00219">
    <property type="entry name" value="SYNAPTOBREVN"/>
</dbReference>
<dbReference type="PROSITE" id="PS50892">
    <property type="entry name" value="V_SNARE"/>
    <property type="match status" value="1"/>
</dbReference>
<dbReference type="PANTHER" id="PTHR21136">
    <property type="entry name" value="SNARE PROTEINS"/>
    <property type="match status" value="1"/>
</dbReference>
<sequence>MTIVYSCIARGAVILCSHQIGSGSFESVASDMLRNIPTRSDTKTTYTSDNYLFHCIIENGLIYMCAADPNFGKRQPYGYLTEIKRRFQGGSLGERAQFALENELNRDFAQVMASNMEKFSNASGGGDAVSTLQKQVDDVKGVMTQNIEKVLDRGERLDDLLDKTTDLEANSATFRKTARRVHRKMWCANMKMNICIAVIAIIVILVITLIILFSTHTIEDTSYYTVIVMVLILIYGNLDP</sequence>
<dbReference type="GO" id="GO:0005789">
    <property type="term" value="C:endoplasmic reticulum membrane"/>
    <property type="evidence" value="ECO:0007669"/>
    <property type="project" value="UniProtKB-SubCell"/>
</dbReference>
<evidence type="ECO:0000259" key="17">
    <source>
        <dbReference type="PROSITE" id="PS50859"/>
    </source>
</evidence>
<feature type="domain" description="Longin" evidence="17">
    <location>
        <begin position="7"/>
        <end position="112"/>
    </location>
</feature>
<evidence type="ECO:0000313" key="20">
    <source>
        <dbReference type="Proteomes" id="UP000749559"/>
    </source>
</evidence>
<name>A0A8S4PL83_OWEFU</name>
<feature type="transmembrane region" description="Helical" evidence="16">
    <location>
        <begin position="192"/>
        <end position="215"/>
    </location>
</feature>
<keyword evidence="5" id="KW-0653">Protein transport</keyword>
<dbReference type="GO" id="GO:0000149">
    <property type="term" value="F:SNARE binding"/>
    <property type="evidence" value="ECO:0007669"/>
    <property type="project" value="TreeGrafter"/>
</dbReference>
<dbReference type="Proteomes" id="UP000749559">
    <property type="component" value="Unassembled WGS sequence"/>
</dbReference>
<dbReference type="InterPro" id="IPR010908">
    <property type="entry name" value="Longin_dom"/>
</dbReference>
<evidence type="ECO:0000256" key="5">
    <source>
        <dbReference type="ARBA" id="ARBA00022927"/>
    </source>
</evidence>
<dbReference type="GO" id="GO:0031201">
    <property type="term" value="C:SNARE complex"/>
    <property type="evidence" value="ECO:0007669"/>
    <property type="project" value="TreeGrafter"/>
</dbReference>
<accession>A0A8S4PL83</accession>
<dbReference type="GO" id="GO:0030658">
    <property type="term" value="C:transport vesicle membrane"/>
    <property type="evidence" value="ECO:0007669"/>
    <property type="project" value="UniProtKB-SubCell"/>
</dbReference>
<keyword evidence="4 16" id="KW-0812">Transmembrane</keyword>
<dbReference type="CDD" id="cd14824">
    <property type="entry name" value="Longin"/>
    <property type="match status" value="1"/>
</dbReference>
<reference evidence="19" key="1">
    <citation type="submission" date="2022-03" db="EMBL/GenBank/DDBJ databases">
        <authorList>
            <person name="Martin C."/>
        </authorList>
    </citation>
    <scope>NUCLEOTIDE SEQUENCE</scope>
</reference>
<evidence type="ECO:0000256" key="3">
    <source>
        <dbReference type="ARBA" id="ARBA00022448"/>
    </source>
</evidence>
<keyword evidence="6 16" id="KW-1133">Transmembrane helix</keyword>
<dbReference type="GO" id="GO:0031902">
    <property type="term" value="C:late endosome membrane"/>
    <property type="evidence" value="ECO:0007669"/>
    <property type="project" value="UniProtKB-SubCell"/>
</dbReference>
<dbReference type="Pfam" id="PF13774">
    <property type="entry name" value="Longin"/>
    <property type="match status" value="1"/>
</dbReference>
<organism evidence="19 20">
    <name type="scientific">Owenia fusiformis</name>
    <name type="common">Polychaete worm</name>
    <dbReference type="NCBI Taxonomy" id="6347"/>
    <lineage>
        <taxon>Eukaryota</taxon>
        <taxon>Metazoa</taxon>
        <taxon>Spiralia</taxon>
        <taxon>Lophotrochozoa</taxon>
        <taxon>Annelida</taxon>
        <taxon>Polychaeta</taxon>
        <taxon>Sedentaria</taxon>
        <taxon>Canalipalpata</taxon>
        <taxon>Sabellida</taxon>
        <taxon>Oweniida</taxon>
        <taxon>Oweniidae</taxon>
        <taxon>Owenia</taxon>
    </lineage>
</organism>
<evidence type="ECO:0000256" key="12">
    <source>
        <dbReference type="ARBA" id="ARBA00037875"/>
    </source>
</evidence>
<comment type="caution">
    <text evidence="19">The sequence shown here is derived from an EMBL/GenBank/DDBJ whole genome shotgun (WGS) entry which is preliminary data.</text>
</comment>
<evidence type="ECO:0000256" key="6">
    <source>
        <dbReference type="ARBA" id="ARBA00022989"/>
    </source>
</evidence>
<dbReference type="GO" id="GO:0030670">
    <property type="term" value="C:phagocytic vesicle membrane"/>
    <property type="evidence" value="ECO:0007669"/>
    <property type="project" value="UniProtKB-SubCell"/>
</dbReference>
<dbReference type="AlphaFoldDB" id="A0A8S4PL83"/>
<evidence type="ECO:0000256" key="10">
    <source>
        <dbReference type="ARBA" id="ARBA00037845"/>
    </source>
</evidence>
<feature type="domain" description="V-SNARE coiled-coil homology" evidence="18">
    <location>
        <begin position="128"/>
        <end position="188"/>
    </location>
</feature>
<dbReference type="InterPro" id="IPR011012">
    <property type="entry name" value="Longin-like_dom_sf"/>
</dbReference>
<keyword evidence="20" id="KW-1185">Reference proteome</keyword>
<evidence type="ECO:0000256" key="13">
    <source>
        <dbReference type="ARBA" id="ARBA00039269"/>
    </source>
</evidence>
<comment type="subcellular location">
    <subcellularLocation>
        <location evidence="12">Cytoplasmic vesicle</location>
        <location evidence="12">Phagosome membrane</location>
        <topology evidence="12">Single-pass type IV membrane protein</topology>
    </subcellularLocation>
    <subcellularLocation>
        <location evidence="9">Cytoplasmic vesicle</location>
        <location evidence="9">Secretory vesicle membrane</location>
        <topology evidence="9">Single-pass type IV membrane protein</topology>
    </subcellularLocation>
    <subcellularLocation>
        <location evidence="1">Endoplasmic reticulum membrane</location>
        <topology evidence="1">Single-pass type IV membrane protein</topology>
    </subcellularLocation>
    <subcellularLocation>
        <location evidence="8">Golgi apparatus</location>
        <location evidence="8">trans-Golgi network membrane</location>
        <topology evidence="8">Single-pass type IV membrane protein</topology>
    </subcellularLocation>
    <subcellularLocation>
        <location evidence="10">Late endosome membrane</location>
        <topology evidence="10">Single-pass type IV membrane protein</topology>
    </subcellularLocation>
    <subcellularLocation>
        <location evidence="11">Lysosome membrane</location>
        <topology evidence="11">Single-pass type IV membrane protein</topology>
    </subcellularLocation>
</comment>
<dbReference type="PROSITE" id="PS50859">
    <property type="entry name" value="LONGIN"/>
    <property type="match status" value="1"/>
</dbReference>
<dbReference type="SUPFAM" id="SSF58038">
    <property type="entry name" value="SNARE fusion complex"/>
    <property type="match status" value="1"/>
</dbReference>
<gene>
    <name evidence="19" type="ORF">OFUS_LOCUS19107</name>
</gene>
<dbReference type="FunFam" id="1.20.5.110:FF:000004">
    <property type="entry name" value="Vesicle-associated membrane protein 7"/>
    <property type="match status" value="1"/>
</dbReference>
<dbReference type="InterPro" id="IPR051097">
    <property type="entry name" value="Synaptobrevin-like_transport"/>
</dbReference>
<evidence type="ECO:0000256" key="9">
    <source>
        <dbReference type="ARBA" id="ARBA00037803"/>
    </source>
</evidence>
<dbReference type="GO" id="GO:0006906">
    <property type="term" value="P:vesicle fusion"/>
    <property type="evidence" value="ECO:0007669"/>
    <property type="project" value="TreeGrafter"/>
</dbReference>
<evidence type="ECO:0000256" key="15">
    <source>
        <dbReference type="PROSITE-ProRule" id="PRU00290"/>
    </source>
</evidence>
<dbReference type="GO" id="GO:0005794">
    <property type="term" value="C:Golgi apparatus"/>
    <property type="evidence" value="ECO:0007669"/>
    <property type="project" value="UniProtKB-SubCell"/>
</dbReference>
<dbReference type="FunFam" id="3.30.450.50:FF:000015">
    <property type="entry name" value="Synaptobrevin 2 isoform 1"/>
    <property type="match status" value="1"/>
</dbReference>
<keyword evidence="3" id="KW-0813">Transport</keyword>
<dbReference type="EMBL" id="CAIIXF020000009">
    <property type="protein sequence ID" value="CAH1794407.1"/>
    <property type="molecule type" value="Genomic_DNA"/>
</dbReference>
<protein>
    <recommendedName>
        <fullName evidence="13">Vesicle-associated membrane protein 7</fullName>
    </recommendedName>
    <alternativeName>
        <fullName evidence="14">Synaptobrevin-like protein 1</fullName>
    </alternativeName>
</protein>
<feature type="transmembrane region" description="Helical" evidence="16">
    <location>
        <begin position="221"/>
        <end position="238"/>
    </location>
</feature>
<dbReference type="SMART" id="SM01270">
    <property type="entry name" value="Longin"/>
    <property type="match status" value="1"/>
</dbReference>
<evidence type="ECO:0000256" key="16">
    <source>
        <dbReference type="SAM" id="Phobius"/>
    </source>
</evidence>
<evidence type="ECO:0000256" key="4">
    <source>
        <dbReference type="ARBA" id="ARBA00022692"/>
    </source>
</evidence>
<keyword evidence="7 16" id="KW-0472">Membrane</keyword>
<keyword evidence="15" id="KW-0175">Coiled coil</keyword>
<evidence type="ECO:0000256" key="11">
    <source>
        <dbReference type="ARBA" id="ARBA00037863"/>
    </source>
</evidence>
<dbReference type="PANTHER" id="PTHR21136:SF168">
    <property type="entry name" value="VESICLE-ASSOCIATED MEMBRANE PROTEIN 9"/>
    <property type="match status" value="1"/>
</dbReference>
<evidence type="ECO:0000256" key="1">
    <source>
        <dbReference type="ARBA" id="ARBA00004163"/>
    </source>
</evidence>
<proteinExistence type="inferred from homology"/>
<evidence type="ECO:0000313" key="19">
    <source>
        <dbReference type="EMBL" id="CAH1794407.1"/>
    </source>
</evidence>
<evidence type="ECO:0000256" key="2">
    <source>
        <dbReference type="ARBA" id="ARBA00008025"/>
    </source>
</evidence>
<evidence type="ECO:0000256" key="14">
    <source>
        <dbReference type="ARBA" id="ARBA00042194"/>
    </source>
</evidence>
<dbReference type="GO" id="GO:0005484">
    <property type="term" value="F:SNAP receptor activity"/>
    <property type="evidence" value="ECO:0007669"/>
    <property type="project" value="TreeGrafter"/>
</dbReference>
<dbReference type="GO" id="GO:0015031">
    <property type="term" value="P:protein transport"/>
    <property type="evidence" value="ECO:0007669"/>
    <property type="project" value="UniProtKB-KW"/>
</dbReference>
<dbReference type="Pfam" id="PF00957">
    <property type="entry name" value="Synaptobrevin"/>
    <property type="match status" value="1"/>
</dbReference>
<dbReference type="InterPro" id="IPR042855">
    <property type="entry name" value="V_SNARE_CC"/>
</dbReference>
<dbReference type="Gene3D" id="3.30.450.50">
    <property type="entry name" value="Longin domain"/>
    <property type="match status" value="1"/>
</dbReference>
<dbReference type="OrthoDB" id="248747at2759"/>
<evidence type="ECO:0000256" key="8">
    <source>
        <dbReference type="ARBA" id="ARBA00037801"/>
    </source>
</evidence>
<evidence type="ECO:0000256" key="7">
    <source>
        <dbReference type="ARBA" id="ARBA00023136"/>
    </source>
</evidence>